<dbReference type="InterPro" id="IPR041698">
    <property type="entry name" value="Methyltransf_25"/>
</dbReference>
<organism evidence="2 3">
    <name type="scientific">Reticulibacter mediterranei</name>
    <dbReference type="NCBI Taxonomy" id="2778369"/>
    <lineage>
        <taxon>Bacteria</taxon>
        <taxon>Bacillati</taxon>
        <taxon>Chloroflexota</taxon>
        <taxon>Ktedonobacteria</taxon>
        <taxon>Ktedonobacterales</taxon>
        <taxon>Reticulibacteraceae</taxon>
        <taxon>Reticulibacter</taxon>
    </lineage>
</organism>
<dbReference type="RefSeq" id="WP_220210288.1">
    <property type="nucleotide sequence ID" value="NZ_BNJK01000002.1"/>
</dbReference>
<reference evidence="2" key="1">
    <citation type="submission" date="2020-10" db="EMBL/GenBank/DDBJ databases">
        <title>Taxonomic study of unclassified bacteria belonging to the class Ktedonobacteria.</title>
        <authorList>
            <person name="Yabe S."/>
            <person name="Wang C.M."/>
            <person name="Zheng Y."/>
            <person name="Sakai Y."/>
            <person name="Cavaletti L."/>
            <person name="Monciardini P."/>
            <person name="Donadio S."/>
        </authorList>
    </citation>
    <scope>NUCLEOTIDE SEQUENCE</scope>
    <source>
        <strain evidence="2">ID150040</strain>
    </source>
</reference>
<dbReference type="SUPFAM" id="SSF53335">
    <property type="entry name" value="S-adenosyl-L-methionine-dependent methyltransferases"/>
    <property type="match status" value="1"/>
</dbReference>
<keyword evidence="3" id="KW-1185">Reference proteome</keyword>
<dbReference type="Pfam" id="PF13649">
    <property type="entry name" value="Methyltransf_25"/>
    <property type="match status" value="1"/>
</dbReference>
<accession>A0A8J3N8L4</accession>
<dbReference type="EMBL" id="BNJK01000002">
    <property type="protein sequence ID" value="GHO99655.1"/>
    <property type="molecule type" value="Genomic_DNA"/>
</dbReference>
<gene>
    <name evidence="2" type="ORF">KSF_097030</name>
</gene>
<proteinExistence type="predicted"/>
<dbReference type="PANTHER" id="PTHR43591:SF110">
    <property type="entry name" value="RHODANESE DOMAIN-CONTAINING PROTEIN"/>
    <property type="match status" value="1"/>
</dbReference>
<evidence type="ECO:0000313" key="2">
    <source>
        <dbReference type="EMBL" id="GHO99655.1"/>
    </source>
</evidence>
<protein>
    <recommendedName>
        <fullName evidence="1">Methyltransferase domain-containing protein</fullName>
    </recommendedName>
</protein>
<dbReference type="PANTHER" id="PTHR43591">
    <property type="entry name" value="METHYLTRANSFERASE"/>
    <property type="match status" value="1"/>
</dbReference>
<dbReference type="CDD" id="cd02440">
    <property type="entry name" value="AdoMet_MTases"/>
    <property type="match status" value="1"/>
</dbReference>
<dbReference type="AlphaFoldDB" id="A0A8J3N8L4"/>
<evidence type="ECO:0000313" key="3">
    <source>
        <dbReference type="Proteomes" id="UP000597444"/>
    </source>
</evidence>
<dbReference type="Proteomes" id="UP000597444">
    <property type="component" value="Unassembled WGS sequence"/>
</dbReference>
<dbReference type="Gene3D" id="3.40.50.150">
    <property type="entry name" value="Vaccinia Virus protein VP39"/>
    <property type="match status" value="1"/>
</dbReference>
<dbReference type="InterPro" id="IPR029063">
    <property type="entry name" value="SAM-dependent_MTases_sf"/>
</dbReference>
<evidence type="ECO:0000259" key="1">
    <source>
        <dbReference type="Pfam" id="PF13649"/>
    </source>
</evidence>
<feature type="domain" description="Methyltransferase" evidence="1">
    <location>
        <begin position="48"/>
        <end position="146"/>
    </location>
</feature>
<sequence>MNNDANTYAVDHRGGADMQRLIDQDHLMNQTMGDLFPQDIDPSGLHSVLDVACGPASWILQVAFKYPYLSAVGFDISQQMINYGRAFATVRKLSNVELRVMDALRPWDFEDATFDFVNARLLEWFLKEHQWLPLLQEMLRVTTPGGTIRSTEILTNETNSPAFNRILALIWEGWKRDGRASQTAPDTYAGAGTRLSAMFAQTGISITGEQEYHLDWSWGAPAHQQIMRDIVVLYTLMQSYLVHTVQVVKEQEYQLLLQTMERELYAPEFQGIWHYKSVWGRKPL</sequence>
<comment type="caution">
    <text evidence="2">The sequence shown here is derived from an EMBL/GenBank/DDBJ whole genome shotgun (WGS) entry which is preliminary data.</text>
</comment>
<name>A0A8J3N8L4_9CHLR</name>